<accession>A0ABV4H623</accession>
<sequence length="471" mass="50859">MPSIRHQAFLSSTYLDLVAERAALTQALLRMRQVIPAGMELFSADSRPPWGVITSILADTDYLVLVIAGRYGSVDEDGISYTEREYDYAIAHGIPVLAFVHNDPGALRADAVETTQTGKRALAAFRAKVEGAHTVQRWQTVDELVHEVTRALHNAFVDHPRPGWVRGGEATASTPSAATTAAGVVATAGTRGPQLQLQAASADGRMLQPVTSSEAHIAAYVQAAVDELLEELPTSNTENAGGGLDFSAGQWNLGGILRHQASLNALEVHHDEDRTEEEYRQEVAQYGQKLEAALHEALDDVAAHVLVPFAPIVTNLTERNYQQVQVELHVEGDVRALEPGEEDDDLDPLARLPRRPRKWGPWTSSKLAEMVSQIDYRPPRLGGFGAGSFASSVEIENGGSATLRYGAIHLRPGAETALDSVVLVVPEGTASPLRATWRATATNVDGQTRGELEVPVEGDALDLWDALRTTS</sequence>
<organism evidence="3 4">
    <name type="scientific">Kineococcus halophytocola</name>
    <dbReference type="NCBI Taxonomy" id="3234027"/>
    <lineage>
        <taxon>Bacteria</taxon>
        <taxon>Bacillati</taxon>
        <taxon>Actinomycetota</taxon>
        <taxon>Actinomycetes</taxon>
        <taxon>Kineosporiales</taxon>
        <taxon>Kineosporiaceae</taxon>
        <taxon>Kineococcus</taxon>
    </lineage>
</organism>
<name>A0ABV4H623_9ACTN</name>
<reference evidence="3 4" key="1">
    <citation type="submission" date="2024-07" db="EMBL/GenBank/DDBJ databases">
        <authorList>
            <person name="Thanompreechachai J."/>
            <person name="Duangmal K."/>
        </authorList>
    </citation>
    <scope>NUCLEOTIDE SEQUENCE [LARGE SCALE GENOMIC DNA]</scope>
    <source>
        <strain evidence="3 4">LSe6-4</strain>
    </source>
</reference>
<protein>
    <submittedName>
        <fullName evidence="3">DUF4062 domain-containing protein</fullName>
    </submittedName>
</protein>
<proteinExistence type="predicted"/>
<gene>
    <name evidence="3" type="ORF">AB2L27_19870</name>
</gene>
<feature type="domain" description="DUF4062" evidence="2">
    <location>
        <begin position="7"/>
        <end position="89"/>
    </location>
</feature>
<comment type="caution">
    <text evidence="3">The sequence shown here is derived from an EMBL/GenBank/DDBJ whole genome shotgun (WGS) entry which is preliminary data.</text>
</comment>
<dbReference type="Pfam" id="PF13271">
    <property type="entry name" value="DUF4062"/>
    <property type="match status" value="1"/>
</dbReference>
<dbReference type="RefSeq" id="WP_370443225.1">
    <property type="nucleotide sequence ID" value="NZ_JBGFTU010000041.1"/>
</dbReference>
<feature type="region of interest" description="Disordered" evidence="1">
    <location>
        <begin position="335"/>
        <end position="355"/>
    </location>
</feature>
<evidence type="ECO:0000313" key="4">
    <source>
        <dbReference type="Proteomes" id="UP001565927"/>
    </source>
</evidence>
<dbReference type="Proteomes" id="UP001565927">
    <property type="component" value="Unassembled WGS sequence"/>
</dbReference>
<dbReference type="InterPro" id="IPR025139">
    <property type="entry name" value="DUF4062"/>
</dbReference>
<evidence type="ECO:0000259" key="2">
    <source>
        <dbReference type="Pfam" id="PF13271"/>
    </source>
</evidence>
<keyword evidence="4" id="KW-1185">Reference proteome</keyword>
<evidence type="ECO:0000313" key="3">
    <source>
        <dbReference type="EMBL" id="MEZ0167018.1"/>
    </source>
</evidence>
<evidence type="ECO:0000256" key="1">
    <source>
        <dbReference type="SAM" id="MobiDB-lite"/>
    </source>
</evidence>
<dbReference type="EMBL" id="JBGFTU010000041">
    <property type="protein sequence ID" value="MEZ0167018.1"/>
    <property type="molecule type" value="Genomic_DNA"/>
</dbReference>